<name>A0ABS4CG13_9ENTE</name>
<gene>
    <name evidence="3" type="ORF">I6N96_04720</name>
</gene>
<comment type="caution">
    <text evidence="3">The sequence shown here is derived from an EMBL/GenBank/DDBJ whole genome shotgun (WGS) entry which is preliminary data.</text>
</comment>
<dbReference type="Proteomes" id="UP000673375">
    <property type="component" value="Unassembled WGS sequence"/>
</dbReference>
<comment type="similarity">
    <text evidence="1">Belongs to the asp23 family.</text>
</comment>
<accession>A0ABS4CG13</accession>
<dbReference type="InterPro" id="IPR005531">
    <property type="entry name" value="Asp23"/>
</dbReference>
<dbReference type="PANTHER" id="PTHR34297">
    <property type="entry name" value="HYPOTHETICAL CYTOSOLIC PROTEIN-RELATED"/>
    <property type="match status" value="1"/>
</dbReference>
<evidence type="ECO:0000256" key="2">
    <source>
        <dbReference type="ARBA" id="ARBA00039575"/>
    </source>
</evidence>
<evidence type="ECO:0000313" key="4">
    <source>
        <dbReference type="Proteomes" id="UP000673375"/>
    </source>
</evidence>
<dbReference type="RefSeq" id="WP_209556363.1">
    <property type="nucleotide sequence ID" value="NZ_JAEDXU010000002.1"/>
</dbReference>
<sequence>MSIEQADSSTLAFEEKVLEVIVQSALTNVDGVLSLEGKLFAADQTEPLAAQTDFDKGVTLEREKNQVTVDLAIVVEFGKDFTGIFSEIKRIVSEEIQRMTNLEVVEVNVHIADITTKDEYKKISSESNNEAAEVEK</sequence>
<keyword evidence="4" id="KW-1185">Reference proteome</keyword>
<organism evidence="3 4">
    <name type="scientific">Enterococcus larvae</name>
    <dbReference type="NCBI Taxonomy" id="2794352"/>
    <lineage>
        <taxon>Bacteria</taxon>
        <taxon>Bacillati</taxon>
        <taxon>Bacillota</taxon>
        <taxon>Bacilli</taxon>
        <taxon>Lactobacillales</taxon>
        <taxon>Enterococcaceae</taxon>
        <taxon>Enterococcus</taxon>
    </lineage>
</organism>
<dbReference type="PANTHER" id="PTHR34297:SF3">
    <property type="entry name" value="ALKALINE SHOCK PROTEIN 23"/>
    <property type="match status" value="1"/>
</dbReference>
<dbReference type="EMBL" id="JAEDXU010000002">
    <property type="protein sequence ID" value="MBP1045570.1"/>
    <property type="molecule type" value="Genomic_DNA"/>
</dbReference>
<proteinExistence type="inferred from homology"/>
<evidence type="ECO:0000256" key="1">
    <source>
        <dbReference type="ARBA" id="ARBA00005721"/>
    </source>
</evidence>
<protein>
    <recommendedName>
        <fullName evidence="2">Stress response regulator gls24 homolog</fullName>
    </recommendedName>
</protein>
<dbReference type="Pfam" id="PF03780">
    <property type="entry name" value="Asp23"/>
    <property type="match status" value="1"/>
</dbReference>
<reference evidence="3 4" key="1">
    <citation type="submission" date="2020-12" db="EMBL/GenBank/DDBJ databases">
        <title>Vagococcus allomyrinae sp. nov. and Enterococcus lavae sp. nov., isolated from the larvae of Allomyrina dichotoma.</title>
        <authorList>
            <person name="Lee S.D."/>
        </authorList>
    </citation>
    <scope>NUCLEOTIDE SEQUENCE [LARGE SCALE GENOMIC DNA]</scope>
    <source>
        <strain evidence="3 4">BWM-S5</strain>
    </source>
</reference>
<evidence type="ECO:0000313" key="3">
    <source>
        <dbReference type="EMBL" id="MBP1045570.1"/>
    </source>
</evidence>